<dbReference type="GO" id="GO:0003677">
    <property type="term" value="F:DNA binding"/>
    <property type="evidence" value="ECO:0007669"/>
    <property type="project" value="UniProtKB-KW"/>
</dbReference>
<evidence type="ECO:0000256" key="8">
    <source>
        <dbReference type="ARBA" id="ARBA00023163"/>
    </source>
</evidence>
<accession>A0A225CZR2</accession>
<dbReference type="GO" id="GO:0016779">
    <property type="term" value="F:nucleotidyltransferase activity"/>
    <property type="evidence" value="ECO:0007669"/>
    <property type="project" value="UniProtKB-KW"/>
</dbReference>
<gene>
    <name evidence="12" type="ORF">FRUB_09682</name>
</gene>
<keyword evidence="6" id="KW-0731">Sigma factor</keyword>
<comment type="caution">
    <text evidence="12">The sequence shown here is derived from an EMBL/GenBank/DDBJ whole genome shotgun (WGS) entry which is preliminary data.</text>
</comment>
<feature type="domain" description="RNA polymerase sigma factor 54 DNA-binding" evidence="10">
    <location>
        <begin position="335"/>
        <end position="493"/>
    </location>
</feature>
<evidence type="ECO:0000256" key="1">
    <source>
        <dbReference type="ARBA" id="ARBA00008798"/>
    </source>
</evidence>
<keyword evidence="8" id="KW-0804">Transcription</keyword>
<keyword evidence="13" id="KW-1185">Reference proteome</keyword>
<dbReference type="InterPro" id="IPR000394">
    <property type="entry name" value="RNA_pol_sigma_54"/>
</dbReference>
<dbReference type="Proteomes" id="UP000214646">
    <property type="component" value="Unassembled WGS sequence"/>
</dbReference>
<comment type="similarity">
    <text evidence="1">Belongs to the sigma-54 factor family.</text>
</comment>
<proteinExistence type="inferred from homology"/>
<dbReference type="NCBIfam" id="TIGR02395">
    <property type="entry name" value="rpoN_sigma"/>
    <property type="match status" value="1"/>
</dbReference>
<keyword evidence="5" id="KW-0805">Transcription regulation</keyword>
<evidence type="ECO:0000259" key="11">
    <source>
        <dbReference type="Pfam" id="PF04963"/>
    </source>
</evidence>
<keyword evidence="2" id="KW-0240">DNA-directed RNA polymerase</keyword>
<dbReference type="GO" id="GO:0001216">
    <property type="term" value="F:DNA-binding transcription activator activity"/>
    <property type="evidence" value="ECO:0007669"/>
    <property type="project" value="InterPro"/>
</dbReference>
<name>A0A225CZR2_9BACT</name>
<evidence type="ECO:0000256" key="4">
    <source>
        <dbReference type="ARBA" id="ARBA00022695"/>
    </source>
</evidence>
<evidence type="ECO:0000256" key="9">
    <source>
        <dbReference type="SAM" id="MobiDB-lite"/>
    </source>
</evidence>
<dbReference type="PROSITE" id="PS50044">
    <property type="entry name" value="SIGMA54_3"/>
    <property type="match status" value="1"/>
</dbReference>
<dbReference type="InterPro" id="IPR038709">
    <property type="entry name" value="RpoN_core-bd_sf"/>
</dbReference>
<dbReference type="Pfam" id="PF04963">
    <property type="entry name" value="Sigma54_CBD"/>
    <property type="match status" value="1"/>
</dbReference>
<dbReference type="EMBL" id="NIDE01000019">
    <property type="protein sequence ID" value="OWK34840.1"/>
    <property type="molecule type" value="Genomic_DNA"/>
</dbReference>
<feature type="domain" description="RNA polymerase sigma factor 54 core-binding" evidence="11">
    <location>
        <begin position="119"/>
        <end position="320"/>
    </location>
</feature>
<dbReference type="PIRSF" id="PIRSF000774">
    <property type="entry name" value="RpoN"/>
    <property type="match status" value="1"/>
</dbReference>
<evidence type="ECO:0000256" key="3">
    <source>
        <dbReference type="ARBA" id="ARBA00022679"/>
    </source>
</evidence>
<keyword evidence="7" id="KW-0238">DNA-binding</keyword>
<dbReference type="InterPro" id="IPR007046">
    <property type="entry name" value="RNA_pol_sigma_54_core-bd"/>
</dbReference>
<sequence>MHMRFDLSPQMKLSQIIAPRMIQSMEILQLPVMALQEKIQTELQENPFLEEKEGRATEPETVAEPDFNPDAPLKHDETGDLEFARMDEINKDWGDHFNEEHRPSRASLEEQSDKKLEAMMNIASAPESLQDHLTNQLAFLDLTPDQFELAEFVISHLDDNGYLLSHDADSGKPVPVSFEDLARNFGKPVTLADVEDALSFVQKLDPAGVGARDTKECLLLQVTPETPHADLVRGLILHHLEDVAHNRLPVIQKKCGADLATIKDAIEHLKCLDPKPGARFAAESAKYVVPDIIVTRTDDDDFVIKLTDEWTPRVRVSKRYVELLKDKSYDPKTREELQKKFRSAHWLIDAIEQRRNTLIKVTRAIITHQRAFLDKGPEFILPLKMEQIADQVGVHVTTVSRAVDDKWVETPRGVFSLKRFFGGGTKNQQTGENVAWETIKQKLLEIIAEEDKAHPYSDEEIMDKFKIAGLTVARRTVTKYREALNIPSSRQRKDWTLQT</sequence>
<dbReference type="PRINTS" id="PR00045">
    <property type="entry name" value="SIGMA54FCT"/>
</dbReference>
<keyword evidence="4" id="KW-0548">Nucleotidyltransferase</keyword>
<evidence type="ECO:0000256" key="2">
    <source>
        <dbReference type="ARBA" id="ARBA00022478"/>
    </source>
</evidence>
<evidence type="ECO:0000259" key="10">
    <source>
        <dbReference type="Pfam" id="PF04552"/>
    </source>
</evidence>
<dbReference type="PANTHER" id="PTHR32248:SF4">
    <property type="entry name" value="RNA POLYMERASE SIGMA-54 FACTOR"/>
    <property type="match status" value="1"/>
</dbReference>
<dbReference type="Gene3D" id="1.10.10.60">
    <property type="entry name" value="Homeodomain-like"/>
    <property type="match status" value="1"/>
</dbReference>
<dbReference type="GO" id="GO:0016987">
    <property type="term" value="F:sigma factor activity"/>
    <property type="evidence" value="ECO:0007669"/>
    <property type="project" value="UniProtKB-KW"/>
</dbReference>
<dbReference type="GO" id="GO:0006352">
    <property type="term" value="P:DNA-templated transcription initiation"/>
    <property type="evidence" value="ECO:0007669"/>
    <property type="project" value="InterPro"/>
</dbReference>
<evidence type="ECO:0000313" key="12">
    <source>
        <dbReference type="EMBL" id="OWK34840.1"/>
    </source>
</evidence>
<dbReference type="GO" id="GO:0000428">
    <property type="term" value="C:DNA-directed RNA polymerase complex"/>
    <property type="evidence" value="ECO:0007669"/>
    <property type="project" value="UniProtKB-KW"/>
</dbReference>
<dbReference type="InterPro" id="IPR007634">
    <property type="entry name" value="RNA_pol_sigma_54_DNA-bd"/>
</dbReference>
<dbReference type="AlphaFoldDB" id="A0A225CZR2"/>
<reference evidence="13" key="1">
    <citation type="submission" date="2017-06" db="EMBL/GenBank/DDBJ databases">
        <title>Genome analysis of Fimbriiglobus ruber SP5, the first member of the order Planctomycetales with confirmed chitinolytic capability.</title>
        <authorList>
            <person name="Ravin N.V."/>
            <person name="Rakitin A.L."/>
            <person name="Ivanova A.A."/>
            <person name="Beletsky A.V."/>
            <person name="Kulichevskaya I.S."/>
            <person name="Mardanov A.V."/>
            <person name="Dedysh S.N."/>
        </authorList>
    </citation>
    <scope>NUCLEOTIDE SEQUENCE [LARGE SCALE GENOMIC DNA]</scope>
    <source>
        <strain evidence="13">SP5</strain>
    </source>
</reference>
<dbReference type="Pfam" id="PF04552">
    <property type="entry name" value="Sigma54_DBD"/>
    <property type="match status" value="1"/>
</dbReference>
<evidence type="ECO:0000256" key="5">
    <source>
        <dbReference type="ARBA" id="ARBA00023015"/>
    </source>
</evidence>
<evidence type="ECO:0000313" key="13">
    <source>
        <dbReference type="Proteomes" id="UP000214646"/>
    </source>
</evidence>
<dbReference type="Gene3D" id="1.10.10.1330">
    <property type="entry name" value="RNA polymerase sigma-54 factor, core-binding domain"/>
    <property type="match status" value="1"/>
</dbReference>
<dbReference type="Pfam" id="PF00309">
    <property type="entry name" value="Sigma54_AID"/>
    <property type="match status" value="1"/>
</dbReference>
<evidence type="ECO:0000256" key="7">
    <source>
        <dbReference type="ARBA" id="ARBA00023125"/>
    </source>
</evidence>
<evidence type="ECO:0000256" key="6">
    <source>
        <dbReference type="ARBA" id="ARBA00023082"/>
    </source>
</evidence>
<organism evidence="12 13">
    <name type="scientific">Fimbriiglobus ruber</name>
    <dbReference type="NCBI Taxonomy" id="1908690"/>
    <lineage>
        <taxon>Bacteria</taxon>
        <taxon>Pseudomonadati</taxon>
        <taxon>Planctomycetota</taxon>
        <taxon>Planctomycetia</taxon>
        <taxon>Gemmatales</taxon>
        <taxon>Gemmataceae</taxon>
        <taxon>Fimbriiglobus</taxon>
    </lineage>
</organism>
<keyword evidence="3" id="KW-0808">Transferase</keyword>
<dbReference type="PANTHER" id="PTHR32248">
    <property type="entry name" value="RNA POLYMERASE SIGMA-54 FACTOR"/>
    <property type="match status" value="1"/>
</dbReference>
<dbReference type="PROSITE" id="PS00718">
    <property type="entry name" value="SIGMA54_2"/>
    <property type="match status" value="1"/>
</dbReference>
<protein>
    <submittedName>
        <fullName evidence="12">RNA polymerase sigma-54 factor RpoN</fullName>
    </submittedName>
</protein>
<feature type="region of interest" description="Disordered" evidence="9">
    <location>
        <begin position="45"/>
        <end position="74"/>
    </location>
</feature>
<feature type="compositionally biased region" description="Basic and acidic residues" evidence="9">
    <location>
        <begin position="49"/>
        <end position="58"/>
    </location>
</feature>